<dbReference type="SUPFAM" id="SSF48403">
    <property type="entry name" value="Ankyrin repeat"/>
    <property type="match status" value="1"/>
</dbReference>
<feature type="repeat" description="ANK" evidence="3">
    <location>
        <begin position="135"/>
        <end position="159"/>
    </location>
</feature>
<dbReference type="Pfam" id="PF12796">
    <property type="entry name" value="Ank_2"/>
    <property type="match status" value="3"/>
</dbReference>
<feature type="repeat" description="ANK" evidence="3">
    <location>
        <begin position="251"/>
        <end position="283"/>
    </location>
</feature>
<dbReference type="EMBL" id="LXJU01000028">
    <property type="protein sequence ID" value="OGE48515.1"/>
    <property type="molecule type" value="Genomic_DNA"/>
</dbReference>
<dbReference type="Gene3D" id="1.25.40.20">
    <property type="entry name" value="Ankyrin repeat-containing domain"/>
    <property type="match status" value="2"/>
</dbReference>
<sequence>MSMSAASNEVIILIAQQLQSQADLAALVQVNCRLNHLIKHILYQYNLQQRNGDGILQAARLGLTPAVVQFIKEGYPVEDRPIHAEEHPARPGFLRWDPCSCRLEQPILCAAEYGHSELVKYLLRAGSGPDFENNLGETPMHLAAKNGFLSVIKVLLEKGYTIPFLMDNDTKFTLAPIKEAALKGHTHVVEHLLSYAPSPRDYASSTLPFAAISGNIALVSMLLDHGADINYKYIERHAPRMALYPHDERGHVSTALSVAARLGHLDLVTFLLANDSDVEVTTGASSLWETALYLAIAKGHEEVVEVLLAHGADVEGGHISAAIEQRNKKSLEMLITKYGTENCQTNFLELAAEAGDMEIFQILFDKGFEDQERAFLKAIECGQEEIVALLLSRGTDPDLPTIRECAIGKAIVHRNVGIMELLLCHGAHIYPETLRGAKTFAPGHIAKLAEQFPVHSLGKKAIQNPLVICIAVVP</sequence>
<name>A0A1F5L5M7_PENAI</name>
<gene>
    <name evidence="4" type="ORF">PENARI_c028G10311</name>
</gene>
<comment type="caution">
    <text evidence="4">The sequence shown here is derived from an EMBL/GenBank/DDBJ whole genome shotgun (WGS) entry which is preliminary data.</text>
</comment>
<dbReference type="SMART" id="SM00248">
    <property type="entry name" value="ANK"/>
    <property type="match status" value="7"/>
</dbReference>
<protein>
    <submittedName>
        <fullName evidence="4">Uncharacterized protein</fullName>
    </submittedName>
</protein>
<dbReference type="AlphaFoldDB" id="A0A1F5L5M7"/>
<dbReference type="OrthoDB" id="4306342at2759"/>
<reference evidence="4 5" key="1">
    <citation type="journal article" date="2016" name="Sci. Rep.">
        <title>Penicillium arizonense, a new, genome sequenced fungal species, reveals a high chemical diversity in secreted metabolites.</title>
        <authorList>
            <person name="Grijseels S."/>
            <person name="Nielsen J.C."/>
            <person name="Randelovic M."/>
            <person name="Nielsen J."/>
            <person name="Nielsen K.F."/>
            <person name="Workman M."/>
            <person name="Frisvad J.C."/>
        </authorList>
    </citation>
    <scope>NUCLEOTIDE SEQUENCE [LARGE SCALE GENOMIC DNA]</scope>
    <source>
        <strain evidence="4 5">CBS 141311</strain>
    </source>
</reference>
<evidence type="ECO:0000256" key="2">
    <source>
        <dbReference type="ARBA" id="ARBA00023043"/>
    </source>
</evidence>
<feature type="repeat" description="ANK" evidence="3">
    <location>
        <begin position="202"/>
        <end position="234"/>
    </location>
</feature>
<keyword evidence="2 3" id="KW-0040">ANK repeat</keyword>
<feature type="repeat" description="ANK" evidence="3">
    <location>
        <begin position="287"/>
        <end position="315"/>
    </location>
</feature>
<feature type="repeat" description="ANK" evidence="3">
    <location>
        <begin position="102"/>
        <end position="134"/>
    </location>
</feature>
<dbReference type="STRING" id="1835702.A0A1F5L5M7"/>
<proteinExistence type="predicted"/>
<dbReference type="InterPro" id="IPR036770">
    <property type="entry name" value="Ankyrin_rpt-contain_sf"/>
</dbReference>
<organism evidence="4 5">
    <name type="scientific">Penicillium arizonense</name>
    <dbReference type="NCBI Taxonomy" id="1835702"/>
    <lineage>
        <taxon>Eukaryota</taxon>
        <taxon>Fungi</taxon>
        <taxon>Dikarya</taxon>
        <taxon>Ascomycota</taxon>
        <taxon>Pezizomycotina</taxon>
        <taxon>Eurotiomycetes</taxon>
        <taxon>Eurotiomycetidae</taxon>
        <taxon>Eurotiales</taxon>
        <taxon>Aspergillaceae</taxon>
        <taxon>Penicillium</taxon>
    </lineage>
</organism>
<dbReference type="PANTHER" id="PTHR24198:SF165">
    <property type="entry name" value="ANKYRIN REPEAT-CONTAINING PROTEIN-RELATED"/>
    <property type="match status" value="1"/>
</dbReference>
<accession>A0A1F5L5M7</accession>
<dbReference type="Pfam" id="PF00023">
    <property type="entry name" value="Ank"/>
    <property type="match status" value="1"/>
</dbReference>
<keyword evidence="5" id="KW-1185">Reference proteome</keyword>
<dbReference type="PRINTS" id="PR01415">
    <property type="entry name" value="ANKYRIN"/>
</dbReference>
<dbReference type="Proteomes" id="UP000177622">
    <property type="component" value="Unassembled WGS sequence"/>
</dbReference>
<keyword evidence="1" id="KW-0677">Repeat</keyword>
<dbReference type="GeneID" id="34580971"/>
<dbReference type="PROSITE" id="PS50088">
    <property type="entry name" value="ANK_REPEAT"/>
    <property type="match status" value="5"/>
</dbReference>
<evidence type="ECO:0000313" key="5">
    <source>
        <dbReference type="Proteomes" id="UP000177622"/>
    </source>
</evidence>
<dbReference type="PROSITE" id="PS50297">
    <property type="entry name" value="ANK_REP_REGION"/>
    <property type="match status" value="3"/>
</dbReference>
<evidence type="ECO:0000256" key="1">
    <source>
        <dbReference type="ARBA" id="ARBA00022737"/>
    </source>
</evidence>
<evidence type="ECO:0000313" key="4">
    <source>
        <dbReference type="EMBL" id="OGE48515.1"/>
    </source>
</evidence>
<evidence type="ECO:0000256" key="3">
    <source>
        <dbReference type="PROSITE-ProRule" id="PRU00023"/>
    </source>
</evidence>
<dbReference type="PANTHER" id="PTHR24198">
    <property type="entry name" value="ANKYRIN REPEAT AND PROTEIN KINASE DOMAIN-CONTAINING PROTEIN"/>
    <property type="match status" value="1"/>
</dbReference>
<dbReference type="RefSeq" id="XP_022483970.1">
    <property type="nucleotide sequence ID" value="XM_022636237.1"/>
</dbReference>
<dbReference type="InterPro" id="IPR002110">
    <property type="entry name" value="Ankyrin_rpt"/>
</dbReference>